<proteinExistence type="predicted"/>
<evidence type="ECO:0000313" key="2">
    <source>
        <dbReference type="Proteomes" id="UP000604765"/>
    </source>
</evidence>
<comment type="caution">
    <text evidence="1">The sequence shown here is derived from an EMBL/GenBank/DDBJ whole genome shotgun (WGS) entry which is preliminary data.</text>
</comment>
<reference evidence="1 2" key="1">
    <citation type="journal article" date="2021" name="Int. J. Syst. Evol. Microbiol.">
        <title>Lentilactobacillus fungorum sp. nov., isolated from spent mushroom substrates.</title>
        <authorList>
            <person name="Tohno M."/>
            <person name="Tanizawa Y."/>
            <person name="Kojima Y."/>
            <person name="Sakamoto M."/>
            <person name="Ohkuma M."/>
            <person name="Kobayashi H."/>
        </authorList>
    </citation>
    <scope>NUCLEOTIDE SEQUENCE [LARGE SCALE GENOMIC DNA]</scope>
    <source>
        <strain evidence="1 2">YK48G</strain>
    </source>
</reference>
<name>A0ABQ3VVZ3_9LACO</name>
<dbReference type="SUPFAM" id="SSF52833">
    <property type="entry name" value="Thioredoxin-like"/>
    <property type="match status" value="1"/>
</dbReference>
<evidence type="ECO:0000313" key="1">
    <source>
        <dbReference type="EMBL" id="GHP13068.1"/>
    </source>
</evidence>
<gene>
    <name evidence="1" type="ORF">YK48G_04930</name>
</gene>
<sequence length="254" mass="28860">MIFWLANRLNMADGRGQPSLLFDGYNVINALILFPVSSIWLKQIIFQIGYQPDDDDKILNDNWWRSFPASRADYATIFVPGGFYSILFQSVSAFLLNLINYSLALPLMGLLLLSKQFHWQLFERVLLTFEKRKYQRRLRTSRFIKPITLAEISQSIYEHQPIIVFIGSAKDKLSRAVVPGLVAAAARYSVIIDYLDVDLVGNEQYQTVLSKLNLYTLPTLLPVLVRVGSNGTVSPVDLNRIPAAISIWSESTIK</sequence>
<dbReference type="InterPro" id="IPR036249">
    <property type="entry name" value="Thioredoxin-like_sf"/>
</dbReference>
<organism evidence="1 2">
    <name type="scientific">Lentilactobacillus fungorum</name>
    <dbReference type="NCBI Taxonomy" id="2201250"/>
    <lineage>
        <taxon>Bacteria</taxon>
        <taxon>Bacillati</taxon>
        <taxon>Bacillota</taxon>
        <taxon>Bacilli</taxon>
        <taxon>Lactobacillales</taxon>
        <taxon>Lactobacillaceae</taxon>
        <taxon>Lentilactobacillus</taxon>
    </lineage>
</organism>
<dbReference type="Proteomes" id="UP000604765">
    <property type="component" value="Unassembled WGS sequence"/>
</dbReference>
<dbReference type="Gene3D" id="3.40.30.10">
    <property type="entry name" value="Glutaredoxin"/>
    <property type="match status" value="1"/>
</dbReference>
<dbReference type="EMBL" id="BNJR01000005">
    <property type="protein sequence ID" value="GHP13068.1"/>
    <property type="molecule type" value="Genomic_DNA"/>
</dbReference>
<accession>A0ABQ3VVZ3</accession>
<keyword evidence="2" id="KW-1185">Reference proteome</keyword>
<protein>
    <submittedName>
        <fullName evidence="1">Uncharacterized protein</fullName>
    </submittedName>
</protein>